<comment type="caution">
    <text evidence="2">The sequence shown here is derived from an EMBL/GenBank/DDBJ whole genome shotgun (WGS) entry which is preliminary data.</text>
</comment>
<sequence length="317" mass="35277">MAILSGPLQLEGKVGGMIFYKRGNKTCCRAMPQYTPESMTAASKQSAREFGRASKAGKLLRDALNGIWRLQHDNTMVNRLNKALYTALRKDPAHKRGARIITPVALQETLKNFRFNNKANLPFQAQTIRKPGGHIQVVLPPDWLTVLKKPRYASHVQLQAAAIAIDLETGACRKVSAATECISIDLPGDTLTLNMQLQAPKAMPVIVMIQARFVMEETDGRLYPSAQKSCLQSCVVAVLLPEKVQQPENKGMKSIRSTGSAKFHPKQNNTLQKKKEEKTSLLHKTEHVAIAHSNAPARKTVSTRDDEKRRQHSRKNT</sequence>
<evidence type="ECO:0000313" key="2">
    <source>
        <dbReference type="EMBL" id="KAA2240202.1"/>
    </source>
</evidence>
<reference evidence="2 3" key="2">
    <citation type="submission" date="2019-09" db="EMBL/GenBank/DDBJ databases">
        <authorList>
            <person name="Jin C."/>
        </authorList>
    </citation>
    <scope>NUCLEOTIDE SEQUENCE [LARGE SCALE GENOMIC DNA]</scope>
    <source>
        <strain evidence="2 3">BN140078</strain>
    </source>
</reference>
<proteinExistence type="predicted"/>
<feature type="compositionally biased region" description="Polar residues" evidence="1">
    <location>
        <begin position="255"/>
        <end position="271"/>
    </location>
</feature>
<evidence type="ECO:0000256" key="1">
    <source>
        <dbReference type="SAM" id="MobiDB-lite"/>
    </source>
</evidence>
<keyword evidence="3" id="KW-1185">Reference proteome</keyword>
<organism evidence="2 3">
    <name type="scientific">Chitinophaga agrisoli</name>
    <dbReference type="NCBI Taxonomy" id="2607653"/>
    <lineage>
        <taxon>Bacteria</taxon>
        <taxon>Pseudomonadati</taxon>
        <taxon>Bacteroidota</taxon>
        <taxon>Chitinophagia</taxon>
        <taxon>Chitinophagales</taxon>
        <taxon>Chitinophagaceae</taxon>
        <taxon>Chitinophaga</taxon>
    </lineage>
</organism>
<feature type="compositionally biased region" description="Basic and acidic residues" evidence="1">
    <location>
        <begin position="273"/>
        <end position="289"/>
    </location>
</feature>
<protein>
    <submittedName>
        <fullName evidence="2">Uncharacterized protein</fullName>
    </submittedName>
</protein>
<dbReference type="EMBL" id="VUOC01000004">
    <property type="protein sequence ID" value="KAA2240202.1"/>
    <property type="molecule type" value="Genomic_DNA"/>
</dbReference>
<dbReference type="RefSeq" id="WP_149841380.1">
    <property type="nucleotide sequence ID" value="NZ_VUOC01000004.1"/>
</dbReference>
<feature type="region of interest" description="Disordered" evidence="1">
    <location>
        <begin position="247"/>
        <end position="317"/>
    </location>
</feature>
<dbReference type="AlphaFoldDB" id="A0A5B2VPJ9"/>
<gene>
    <name evidence="2" type="ORF">F0L74_28980</name>
</gene>
<accession>A0A5B2VPJ9</accession>
<dbReference type="Proteomes" id="UP000324611">
    <property type="component" value="Unassembled WGS sequence"/>
</dbReference>
<evidence type="ECO:0000313" key="3">
    <source>
        <dbReference type="Proteomes" id="UP000324611"/>
    </source>
</evidence>
<name>A0A5B2VPJ9_9BACT</name>
<reference evidence="2 3" key="1">
    <citation type="submission" date="2019-09" db="EMBL/GenBank/DDBJ databases">
        <title>Chitinophaga ginsengihumi sp. nov., isolated from soil of ginseng rhizosphere.</title>
        <authorList>
            <person name="Lee J."/>
        </authorList>
    </citation>
    <scope>NUCLEOTIDE SEQUENCE [LARGE SCALE GENOMIC DNA]</scope>
    <source>
        <strain evidence="2 3">BN140078</strain>
    </source>
</reference>